<protein>
    <recommendedName>
        <fullName evidence="4">PepSY domain-containing protein</fullName>
    </recommendedName>
</protein>
<dbReference type="Proteomes" id="UP000217838">
    <property type="component" value="Unassembled WGS sequence"/>
</dbReference>
<gene>
    <name evidence="2" type="ORF">COB11_07555</name>
</gene>
<evidence type="ECO:0000256" key="1">
    <source>
        <dbReference type="SAM" id="SignalP"/>
    </source>
</evidence>
<feature type="signal peptide" evidence="1">
    <location>
        <begin position="1"/>
        <end position="21"/>
    </location>
</feature>
<keyword evidence="1" id="KW-0732">Signal</keyword>
<dbReference type="AlphaFoldDB" id="A0A2A4YBZ8"/>
<comment type="caution">
    <text evidence="2">The sequence shown here is derived from an EMBL/GenBank/DDBJ whole genome shotgun (WGS) entry which is preliminary data.</text>
</comment>
<organism evidence="2 3">
    <name type="scientific">Aerophobetes bacterium</name>
    <dbReference type="NCBI Taxonomy" id="2030807"/>
    <lineage>
        <taxon>Bacteria</taxon>
        <taxon>Candidatus Aerophobota</taxon>
    </lineage>
</organism>
<evidence type="ECO:0000313" key="3">
    <source>
        <dbReference type="Proteomes" id="UP000217838"/>
    </source>
</evidence>
<feature type="chain" id="PRO_5012291693" description="PepSY domain-containing protein" evidence="1">
    <location>
        <begin position="22"/>
        <end position="140"/>
    </location>
</feature>
<accession>A0A2A4YBZ8</accession>
<evidence type="ECO:0008006" key="4">
    <source>
        <dbReference type="Google" id="ProtNLM"/>
    </source>
</evidence>
<name>A0A2A4YBZ8_UNCAE</name>
<dbReference type="EMBL" id="NVUU01000108">
    <property type="protein sequence ID" value="PCI92368.1"/>
    <property type="molecule type" value="Genomic_DNA"/>
</dbReference>
<proteinExistence type="predicted"/>
<sequence>MKKLCVIAMLFALPLFGQQTAASSVYNKQLNKMEAKPERKELMSTEKTAAAQKAHESSEIMIIEPLARAQDFAEAYKYLNFHKSSAPVMFKLRNHKVLKNVLDIEIMKGGTLVIFTLNTTKGIKYEVVNIEDIKSMGNDK</sequence>
<reference evidence="3" key="1">
    <citation type="submission" date="2017-08" db="EMBL/GenBank/DDBJ databases">
        <title>A dynamic microbial community with high functional redundancy inhabits the cold, oxic subseafloor aquifer.</title>
        <authorList>
            <person name="Tully B.J."/>
            <person name="Wheat C.G."/>
            <person name="Glazer B.T."/>
            <person name="Huber J.A."/>
        </authorList>
    </citation>
    <scope>NUCLEOTIDE SEQUENCE [LARGE SCALE GENOMIC DNA]</scope>
</reference>
<evidence type="ECO:0000313" key="2">
    <source>
        <dbReference type="EMBL" id="PCI92368.1"/>
    </source>
</evidence>